<sequence length="442" mass="50777">MYYISPAVEKYVDWFVLFIFILSSIASGLTFYCLIKVRKNLQTTMRAYFIYIQGVVVLLICHLMVAVVASLSHRHQSSLPHGHRLYFNQTRRRILAGILLIALSVPCIAMHFVPVDPVIADQLISQKNLFKFVILIAIQSYMDSKSWQNVRNDYSNFVHRERMHFHARGNFIFRFVMLCLATIFVCTLIVHISFILRSERQRSTVASKRIRNSFANLSIQLSVPNLLILIPASVIMTGLYSDKLVPFEVSFSLYYVMHLHTFVHSVMVIGLTPAYRQFIFEKFRISRKSVTTSVVGGTFPSFIDWFVLLNFIISSLESGLTFYCLVKEKKSLHPTMRAYFINIQVLATLSESHQVILVHPFPLFPEYGAYCNGLLCDLNVPMTADWSLHNLTWIRSRGTMYTLVPRTPFIEIAIVCVLGVLLFTTAFTISMILHITVILQTE</sequence>
<organism evidence="1 2">
    <name type="scientific">Pristionchus pacificus</name>
    <name type="common">Parasitic nematode worm</name>
    <dbReference type="NCBI Taxonomy" id="54126"/>
    <lineage>
        <taxon>Eukaryota</taxon>
        <taxon>Metazoa</taxon>
        <taxon>Ecdysozoa</taxon>
        <taxon>Nematoda</taxon>
        <taxon>Chromadorea</taxon>
        <taxon>Rhabditida</taxon>
        <taxon>Rhabditina</taxon>
        <taxon>Diplogasteromorpha</taxon>
        <taxon>Diplogasteroidea</taxon>
        <taxon>Neodiplogasteridae</taxon>
        <taxon>Pristionchus</taxon>
    </lineage>
</organism>
<dbReference type="PANTHER" id="PTHR22941:SF26">
    <property type="entry name" value="SERPENTINE RECEPTOR, CLASS H"/>
    <property type="match status" value="1"/>
</dbReference>
<dbReference type="AlphaFoldDB" id="A0A2A6B616"/>
<dbReference type="Proteomes" id="UP000005239">
    <property type="component" value="Unassembled WGS sequence"/>
</dbReference>
<dbReference type="Pfam" id="PF10327">
    <property type="entry name" value="7TM_GPCR_Sri"/>
    <property type="match status" value="1"/>
</dbReference>
<name>A0A2A6B616_PRIPA</name>
<proteinExistence type="predicted"/>
<reference evidence="2" key="1">
    <citation type="journal article" date="2008" name="Nat. Genet.">
        <title>The Pristionchus pacificus genome provides a unique perspective on nematode lifestyle and parasitism.</title>
        <authorList>
            <person name="Dieterich C."/>
            <person name="Clifton S.W."/>
            <person name="Schuster L.N."/>
            <person name="Chinwalla A."/>
            <person name="Delehaunty K."/>
            <person name="Dinkelacker I."/>
            <person name="Fulton L."/>
            <person name="Fulton R."/>
            <person name="Godfrey J."/>
            <person name="Minx P."/>
            <person name="Mitreva M."/>
            <person name="Roeseler W."/>
            <person name="Tian H."/>
            <person name="Witte H."/>
            <person name="Yang S.P."/>
            <person name="Wilson R.K."/>
            <person name="Sommer R.J."/>
        </authorList>
    </citation>
    <scope>NUCLEOTIDE SEQUENCE [LARGE SCALE GENOMIC DNA]</scope>
    <source>
        <strain evidence="2">PS312</strain>
    </source>
</reference>
<dbReference type="Pfam" id="PF10318">
    <property type="entry name" value="7TM_GPCR_Srh"/>
    <property type="match status" value="1"/>
</dbReference>
<evidence type="ECO:0000313" key="2">
    <source>
        <dbReference type="Proteomes" id="UP000005239"/>
    </source>
</evidence>
<protein>
    <submittedName>
        <fullName evidence="1">G protein-coupled receptor</fullName>
    </submittedName>
</protein>
<dbReference type="EnsemblMetazoa" id="PPA07370.1">
    <property type="protein sequence ID" value="PPA07370.1"/>
    <property type="gene ID" value="WBGene00096924"/>
</dbReference>
<accession>A0A2A6B616</accession>
<dbReference type="InterPro" id="IPR053220">
    <property type="entry name" value="Nematode_rcpt-like_serp_H"/>
</dbReference>
<dbReference type="InterPro" id="IPR019422">
    <property type="entry name" value="7TM_GPCR_serpentine_rcpt_Srh"/>
</dbReference>
<gene>
    <name evidence="1" type="primary">WBGene00096924</name>
</gene>
<reference evidence="1" key="2">
    <citation type="submission" date="2022-06" db="UniProtKB">
        <authorList>
            <consortium name="EnsemblMetazoa"/>
        </authorList>
    </citation>
    <scope>IDENTIFICATION</scope>
    <source>
        <strain evidence="1">PS312</strain>
    </source>
</reference>
<keyword evidence="2" id="KW-1185">Reference proteome</keyword>
<accession>A0A8R1U7M3</accession>
<dbReference type="InterPro" id="IPR019429">
    <property type="entry name" value="7TM_GPCR_serpentine_rcpt_Sri"/>
</dbReference>
<evidence type="ECO:0000313" key="1">
    <source>
        <dbReference type="EnsemblMetazoa" id="PPA07370.1"/>
    </source>
</evidence>
<dbReference type="PANTHER" id="PTHR22941">
    <property type="entry name" value="SERPENTINE RECEPTOR"/>
    <property type="match status" value="1"/>
</dbReference>